<dbReference type="Gene3D" id="3.30.70.100">
    <property type="match status" value="1"/>
</dbReference>
<comment type="caution">
    <text evidence="3">The sequence shown here is derived from an EMBL/GenBank/DDBJ whole genome shotgun (WGS) entry which is preliminary data.</text>
</comment>
<gene>
    <name evidence="3" type="ORF">HS088_TW23G00835</name>
</gene>
<dbReference type="InterPro" id="IPR011008">
    <property type="entry name" value="Dimeric_a/b-barrel"/>
</dbReference>
<organism evidence="3 4">
    <name type="scientific">Tripterygium wilfordii</name>
    <name type="common">Thunder God vine</name>
    <dbReference type="NCBI Taxonomy" id="458696"/>
    <lineage>
        <taxon>Eukaryota</taxon>
        <taxon>Viridiplantae</taxon>
        <taxon>Streptophyta</taxon>
        <taxon>Embryophyta</taxon>
        <taxon>Tracheophyta</taxon>
        <taxon>Spermatophyta</taxon>
        <taxon>Magnoliopsida</taxon>
        <taxon>eudicotyledons</taxon>
        <taxon>Gunneridae</taxon>
        <taxon>Pentapetalae</taxon>
        <taxon>rosids</taxon>
        <taxon>fabids</taxon>
        <taxon>Celastrales</taxon>
        <taxon>Celastraceae</taxon>
        <taxon>Tripterygium</taxon>
    </lineage>
</organism>
<name>A0A7J7BW57_TRIWF</name>
<evidence type="ECO:0000313" key="3">
    <source>
        <dbReference type="EMBL" id="KAF5726094.1"/>
    </source>
</evidence>
<dbReference type="InParanoid" id="A0A7J7BW57"/>
<dbReference type="InterPro" id="IPR013097">
    <property type="entry name" value="Dabb"/>
</dbReference>
<protein>
    <recommendedName>
        <fullName evidence="2">Stress-response A/B barrel domain-containing protein</fullName>
    </recommendedName>
</protein>
<evidence type="ECO:0000313" key="4">
    <source>
        <dbReference type="Proteomes" id="UP000593562"/>
    </source>
</evidence>
<accession>A0A7J7BW57</accession>
<dbReference type="PANTHER" id="PTHR33178">
    <property type="match status" value="1"/>
</dbReference>
<reference evidence="3 4" key="1">
    <citation type="journal article" date="2020" name="Nat. Commun.">
        <title>Genome of Tripterygium wilfordii and identification of cytochrome P450 involved in triptolide biosynthesis.</title>
        <authorList>
            <person name="Tu L."/>
            <person name="Su P."/>
            <person name="Zhang Z."/>
            <person name="Gao L."/>
            <person name="Wang J."/>
            <person name="Hu T."/>
            <person name="Zhou J."/>
            <person name="Zhang Y."/>
            <person name="Zhao Y."/>
            <person name="Liu Y."/>
            <person name="Song Y."/>
            <person name="Tong Y."/>
            <person name="Lu Y."/>
            <person name="Yang J."/>
            <person name="Xu C."/>
            <person name="Jia M."/>
            <person name="Peters R.J."/>
            <person name="Huang L."/>
            <person name="Gao W."/>
        </authorList>
    </citation>
    <scope>NUCLEOTIDE SEQUENCE [LARGE SCALE GENOMIC DNA]</scope>
    <source>
        <strain evidence="4">cv. XIE 37</strain>
        <tissue evidence="3">Leaf</tissue>
    </source>
</reference>
<dbReference type="EMBL" id="JAAARO010000023">
    <property type="protein sequence ID" value="KAF5726094.1"/>
    <property type="molecule type" value="Genomic_DNA"/>
</dbReference>
<dbReference type="SMART" id="SM00886">
    <property type="entry name" value="Dabb"/>
    <property type="match status" value="1"/>
</dbReference>
<dbReference type="AlphaFoldDB" id="A0A7J7BW57"/>
<feature type="domain" description="Stress-response A/B barrel" evidence="2">
    <location>
        <begin position="11"/>
        <end position="104"/>
    </location>
</feature>
<dbReference type="SUPFAM" id="SSF54909">
    <property type="entry name" value="Dimeric alpha+beta barrel"/>
    <property type="match status" value="1"/>
</dbReference>
<dbReference type="Proteomes" id="UP000593562">
    <property type="component" value="Unassembled WGS sequence"/>
</dbReference>
<dbReference type="InterPro" id="IPR044662">
    <property type="entry name" value="HS1/DABB1-like"/>
</dbReference>
<keyword evidence="4" id="KW-1185">Reference proteome</keyword>
<dbReference type="PANTHER" id="PTHR33178:SF3">
    <property type="entry name" value="STRESS-RESPONSE A_B BARREL DOMAIN-CONTAINING PROTEIN UP3"/>
    <property type="match status" value="1"/>
</dbReference>
<sequence length="206" mass="22512">MSTTDSPSTVIEHVVLFKVKDNTDPSKVNAIFTGFNGLISLDQVLHLTTGPLVRIRSPLSNFTHMFHSRYYSKEDLSAYSTHPSHLALVGETFSICDDIMVVDWVAADFQGLVVPPAGSAMRVTFLKLKEKVSEEGKNEVLRVIKGIKESIGDMDQITCGESEGVFDCFAGSFPWIEGNGGRRFQGGADAFAQRKGWGLFGGRDCG</sequence>
<comment type="subunit">
    <text evidence="1">Homodimer.</text>
</comment>
<dbReference type="Pfam" id="PF07876">
    <property type="entry name" value="Dabb"/>
    <property type="match status" value="1"/>
</dbReference>
<evidence type="ECO:0000256" key="1">
    <source>
        <dbReference type="ARBA" id="ARBA00011738"/>
    </source>
</evidence>
<evidence type="ECO:0000259" key="2">
    <source>
        <dbReference type="PROSITE" id="PS51502"/>
    </source>
</evidence>
<proteinExistence type="predicted"/>
<dbReference type="PROSITE" id="PS51502">
    <property type="entry name" value="S_R_A_B_BARREL"/>
    <property type="match status" value="1"/>
</dbReference>